<sequence length="240" mass="25090">MAITDDVRKTLTDPTPLYFMAGTADLAAQKLKEVPSFVEKIVAEAPERLNAVRNTDPKVVQERVSQQAKEAQGKLNEMLGTIDTDIKRLRDTAQDLALQGVGRAAELAVKARERYDEVAEHGQEVVRTWRGEAADEVVDIAGAIEPHEGRDGNAAARSKAPSQSVAMDSSKEAPKSAAKPATPAPSSNSGHSGHSGQAGQAGHSGAQTSAASSSSQAKKAPARGTKPATPAKRPEPKSAG</sequence>
<gene>
    <name evidence="2" type="ORF">SAMN04490356_3804</name>
</gene>
<evidence type="ECO:0000313" key="2">
    <source>
        <dbReference type="EMBL" id="SEC34714.1"/>
    </source>
</evidence>
<protein>
    <recommendedName>
        <fullName evidence="4">Heparin binding hemagglutinin HbhA</fullName>
    </recommendedName>
</protein>
<name>A0A1H4RSJ1_STRMJ</name>
<evidence type="ECO:0008006" key="4">
    <source>
        <dbReference type="Google" id="ProtNLM"/>
    </source>
</evidence>
<accession>A0A1H4RSJ1</accession>
<keyword evidence="3" id="KW-1185">Reference proteome</keyword>
<evidence type="ECO:0000256" key="1">
    <source>
        <dbReference type="SAM" id="MobiDB-lite"/>
    </source>
</evidence>
<feature type="compositionally biased region" description="Low complexity" evidence="1">
    <location>
        <begin position="175"/>
        <end position="217"/>
    </location>
</feature>
<proteinExistence type="predicted"/>
<evidence type="ECO:0000313" key="3">
    <source>
        <dbReference type="Proteomes" id="UP000198609"/>
    </source>
</evidence>
<reference evidence="3" key="1">
    <citation type="submission" date="2016-10" db="EMBL/GenBank/DDBJ databases">
        <authorList>
            <person name="Varghese N."/>
            <person name="Submissions S."/>
        </authorList>
    </citation>
    <scope>NUCLEOTIDE SEQUENCE [LARGE SCALE GENOMIC DNA]</scope>
    <source>
        <strain evidence="3">DSM 40318</strain>
    </source>
</reference>
<dbReference type="AlphaFoldDB" id="A0A1H4RSJ1"/>
<dbReference type="RefSeq" id="WP_093463600.1">
    <property type="nucleotide sequence ID" value="NZ_FNST01000002.1"/>
</dbReference>
<dbReference type="EMBL" id="FNST01000002">
    <property type="protein sequence ID" value="SEC34714.1"/>
    <property type="molecule type" value="Genomic_DNA"/>
</dbReference>
<dbReference type="Proteomes" id="UP000198609">
    <property type="component" value="Unassembled WGS sequence"/>
</dbReference>
<organism evidence="2 3">
    <name type="scientific">Streptomyces melanosporofaciens</name>
    <dbReference type="NCBI Taxonomy" id="67327"/>
    <lineage>
        <taxon>Bacteria</taxon>
        <taxon>Bacillati</taxon>
        <taxon>Actinomycetota</taxon>
        <taxon>Actinomycetes</taxon>
        <taxon>Kitasatosporales</taxon>
        <taxon>Streptomycetaceae</taxon>
        <taxon>Streptomyces</taxon>
        <taxon>Streptomyces violaceusniger group</taxon>
    </lineage>
</organism>
<feature type="region of interest" description="Disordered" evidence="1">
    <location>
        <begin position="140"/>
        <end position="240"/>
    </location>
</feature>